<evidence type="ECO:0000256" key="1">
    <source>
        <dbReference type="SAM" id="SignalP"/>
    </source>
</evidence>
<proteinExistence type="predicted"/>
<evidence type="ECO:0000313" key="3">
    <source>
        <dbReference type="Proteomes" id="UP000006798"/>
    </source>
</evidence>
<sequence>MIMKRIALTALLAASAGGACAQSAGTGITLYGRAVAGLD</sequence>
<dbReference type="KEGG" id="cnc:CNE_1c03250"/>
<dbReference type="HOGENOM" id="CLU_3308307_0_0_4"/>
<evidence type="ECO:0008006" key="4">
    <source>
        <dbReference type="Google" id="ProtNLM"/>
    </source>
</evidence>
<keyword evidence="1" id="KW-0732">Signal</keyword>
<protein>
    <recommendedName>
        <fullName evidence="4">Porin</fullName>
    </recommendedName>
</protein>
<dbReference type="AlphaFoldDB" id="G0EU26"/>
<feature type="signal peptide" evidence="1">
    <location>
        <begin position="1"/>
        <end position="21"/>
    </location>
</feature>
<name>G0EU26_CUPNN</name>
<dbReference type="Proteomes" id="UP000006798">
    <property type="component" value="Chromosome 1"/>
</dbReference>
<dbReference type="PROSITE" id="PS51257">
    <property type="entry name" value="PROKAR_LIPOPROTEIN"/>
    <property type="match status" value="1"/>
</dbReference>
<accession>G0EU26</accession>
<reference evidence="2 3" key="1">
    <citation type="journal article" date="2011" name="J. Bacteriol.">
        <title>Complete genome sequence of the type strain Cupriavidus necator N-1.</title>
        <authorList>
            <person name="Poehlein A."/>
            <person name="Kusian B."/>
            <person name="Friedrich B."/>
            <person name="Daniel R."/>
            <person name="Bowien B."/>
        </authorList>
    </citation>
    <scope>NUCLEOTIDE SEQUENCE [LARGE SCALE GENOMIC DNA]</scope>
    <source>
        <strain evidence="3">ATCC 43291 / DSM 13513 / CCUG 52238 / LMG 8453 / N-1</strain>
    </source>
</reference>
<feature type="chain" id="PRO_5003398600" description="Porin" evidence="1">
    <location>
        <begin position="22"/>
        <end position="39"/>
    </location>
</feature>
<dbReference type="EMBL" id="CP002877">
    <property type="protein sequence ID" value="AEI75691.1"/>
    <property type="molecule type" value="Genomic_DNA"/>
</dbReference>
<evidence type="ECO:0000313" key="2">
    <source>
        <dbReference type="EMBL" id="AEI75691.1"/>
    </source>
</evidence>
<gene>
    <name evidence="2" type="ordered locus">CNE_1c03250</name>
</gene>
<organism evidence="2 3">
    <name type="scientific">Cupriavidus necator (strain ATCC 43291 / DSM 13513 / CCUG 52238 / LMG 8453 / N-1)</name>
    <name type="common">Ralstonia eutropha</name>
    <dbReference type="NCBI Taxonomy" id="1042878"/>
    <lineage>
        <taxon>Bacteria</taxon>
        <taxon>Pseudomonadati</taxon>
        <taxon>Pseudomonadota</taxon>
        <taxon>Betaproteobacteria</taxon>
        <taxon>Burkholderiales</taxon>
        <taxon>Burkholderiaceae</taxon>
        <taxon>Cupriavidus</taxon>
    </lineage>
</organism>